<dbReference type="Proteomes" id="UP000245020">
    <property type="component" value="Unassembled WGS sequence"/>
</dbReference>
<accession>A0A2U2ACI0</accession>
<evidence type="ECO:0000256" key="7">
    <source>
        <dbReference type="ARBA" id="ARBA00022764"/>
    </source>
</evidence>
<dbReference type="PANTHER" id="PTHR35869">
    <property type="entry name" value="OUTER-MEMBRANE LIPOPROTEIN CARRIER PROTEIN"/>
    <property type="match status" value="1"/>
</dbReference>
<evidence type="ECO:0000256" key="3">
    <source>
        <dbReference type="ARBA" id="ARBA00011245"/>
    </source>
</evidence>
<evidence type="ECO:0000256" key="4">
    <source>
        <dbReference type="ARBA" id="ARBA00014035"/>
    </source>
</evidence>
<keyword evidence="9" id="KW-0143">Chaperone</keyword>
<gene>
    <name evidence="11" type="primary">lolA</name>
    <name evidence="11" type="ORF">DC083_08610</name>
</gene>
<organism evidence="11 12">
    <name type="scientific">Ignatzschineria ureiclastica</name>
    <dbReference type="NCBI Taxonomy" id="472582"/>
    <lineage>
        <taxon>Bacteria</taxon>
        <taxon>Pseudomonadati</taxon>
        <taxon>Pseudomonadota</taxon>
        <taxon>Gammaproteobacteria</taxon>
        <taxon>Cardiobacteriales</taxon>
        <taxon>Ignatzschineriaceae</taxon>
        <taxon>Ignatzschineria</taxon>
    </lineage>
</organism>
<dbReference type="GO" id="GO:0042597">
    <property type="term" value="C:periplasmic space"/>
    <property type="evidence" value="ECO:0007669"/>
    <property type="project" value="UniProtKB-SubCell"/>
</dbReference>
<evidence type="ECO:0000256" key="10">
    <source>
        <dbReference type="SAM" id="SignalP"/>
    </source>
</evidence>
<evidence type="ECO:0000256" key="5">
    <source>
        <dbReference type="ARBA" id="ARBA00022448"/>
    </source>
</evidence>
<name>A0A2U2ACI0_9GAMM</name>
<proteinExistence type="inferred from homology"/>
<feature type="chain" id="PRO_5015409504" description="Outer-membrane lipoprotein carrier protein" evidence="10">
    <location>
        <begin position="33"/>
        <end position="228"/>
    </location>
</feature>
<dbReference type="Pfam" id="PF03548">
    <property type="entry name" value="LolA"/>
    <property type="match status" value="1"/>
</dbReference>
<keyword evidence="8" id="KW-0653">Protein transport</keyword>
<evidence type="ECO:0000256" key="1">
    <source>
        <dbReference type="ARBA" id="ARBA00004418"/>
    </source>
</evidence>
<keyword evidence="6 10" id="KW-0732">Signal</keyword>
<dbReference type="InterPro" id="IPR029046">
    <property type="entry name" value="LolA/LolB/LppX"/>
</dbReference>
<dbReference type="AlphaFoldDB" id="A0A2U2ACI0"/>
<dbReference type="SUPFAM" id="SSF89392">
    <property type="entry name" value="Prokaryotic lipoproteins and lipoprotein localization factors"/>
    <property type="match status" value="1"/>
</dbReference>
<feature type="signal peptide" evidence="10">
    <location>
        <begin position="1"/>
        <end position="32"/>
    </location>
</feature>
<keyword evidence="12" id="KW-1185">Reference proteome</keyword>
<dbReference type="Gene3D" id="2.50.20.10">
    <property type="entry name" value="Lipoprotein localisation LolA/LolB/LppX"/>
    <property type="match status" value="1"/>
</dbReference>
<dbReference type="InterPro" id="IPR018323">
    <property type="entry name" value="OM_lipoprot_carrier_LolA_Pbac"/>
</dbReference>
<dbReference type="PANTHER" id="PTHR35869:SF1">
    <property type="entry name" value="OUTER-MEMBRANE LIPOPROTEIN CARRIER PROTEIN"/>
    <property type="match status" value="1"/>
</dbReference>
<comment type="caution">
    <text evidence="11">The sequence shown here is derived from an EMBL/GenBank/DDBJ whole genome shotgun (WGS) entry which is preliminary data.</text>
</comment>
<keyword evidence="11" id="KW-0449">Lipoprotein</keyword>
<keyword evidence="7" id="KW-0574">Periplasm</keyword>
<dbReference type="NCBIfam" id="TIGR00547">
    <property type="entry name" value="lolA"/>
    <property type="match status" value="1"/>
</dbReference>
<evidence type="ECO:0000313" key="11">
    <source>
        <dbReference type="EMBL" id="PWD80372.1"/>
    </source>
</evidence>
<evidence type="ECO:0000256" key="6">
    <source>
        <dbReference type="ARBA" id="ARBA00022729"/>
    </source>
</evidence>
<evidence type="ECO:0000256" key="8">
    <source>
        <dbReference type="ARBA" id="ARBA00022927"/>
    </source>
</evidence>
<dbReference type="OrthoDB" id="9787361at2"/>
<reference evidence="12" key="1">
    <citation type="submission" date="2018-05" db="EMBL/GenBank/DDBJ databases">
        <title>Ignatzschineria dubaiensis sp. nov., isolated from necrotic foot tissues of dromedaries (Camelus dromedarius) and associated maggots in Dubai, United Arab Emirates.</title>
        <authorList>
            <person name="Tsang C.C."/>
            <person name="Tang J.Y.M."/>
            <person name="Fong J.Y.H."/>
            <person name="Kinne J."/>
            <person name="Lee H.H."/>
            <person name="Joseph M."/>
            <person name="Jose S."/>
            <person name="Schuster R.K."/>
            <person name="Tang Y."/>
            <person name="Sivakumar S."/>
            <person name="Chen J.H.K."/>
            <person name="Teng J.L.L."/>
            <person name="Lau S.K.P."/>
            <person name="Wernery U."/>
            <person name="Woo P.C.Y."/>
        </authorList>
    </citation>
    <scope>NUCLEOTIDE SEQUENCE [LARGE SCALE GENOMIC DNA]</scope>
    <source>
        <strain evidence="12">KCTC 22644</strain>
    </source>
</reference>
<dbReference type="GO" id="GO:0042953">
    <property type="term" value="P:lipoprotein transport"/>
    <property type="evidence" value="ECO:0007669"/>
    <property type="project" value="InterPro"/>
</dbReference>
<sequence>MYRRISQQAKKRCLLALSCLTFMTLTSQLSLADERFIVDYFKNFQTLEANFTQEITTKEKTDKTAGHLIIEKSADKNTETVTKAADQPRFIFDYTEPYHQILVSNGQKFWFYDVDLMQVIIKPVKSVLENPVLQILLSDQPLTANFNIKTVRDRREYLLTPKQTYNDLQINDIQVVFANRKIYSFKVEDVTGQTISFVMKKVVENKPVDASLFDFKVPQDVDIIDESK</sequence>
<evidence type="ECO:0000256" key="9">
    <source>
        <dbReference type="ARBA" id="ARBA00023186"/>
    </source>
</evidence>
<comment type="subunit">
    <text evidence="3">Monomer.</text>
</comment>
<evidence type="ECO:0000256" key="2">
    <source>
        <dbReference type="ARBA" id="ARBA00007615"/>
    </source>
</evidence>
<dbReference type="CDD" id="cd16325">
    <property type="entry name" value="LolA"/>
    <property type="match status" value="1"/>
</dbReference>
<dbReference type="RefSeq" id="WP_109189816.1">
    <property type="nucleotide sequence ID" value="NZ_BMYA01000004.1"/>
</dbReference>
<comment type="similarity">
    <text evidence="2">Belongs to the LolA family.</text>
</comment>
<evidence type="ECO:0000313" key="12">
    <source>
        <dbReference type="Proteomes" id="UP000245020"/>
    </source>
</evidence>
<comment type="subcellular location">
    <subcellularLocation>
        <location evidence="1">Periplasm</location>
    </subcellularLocation>
</comment>
<dbReference type="EMBL" id="QEWQ01000006">
    <property type="protein sequence ID" value="PWD80372.1"/>
    <property type="molecule type" value="Genomic_DNA"/>
</dbReference>
<protein>
    <recommendedName>
        <fullName evidence="4">Outer-membrane lipoprotein carrier protein</fullName>
    </recommendedName>
</protein>
<dbReference type="InterPro" id="IPR004564">
    <property type="entry name" value="OM_lipoprot_carrier_LolA-like"/>
</dbReference>
<keyword evidence="5" id="KW-0813">Transport</keyword>